<dbReference type="Pfam" id="PF26591">
    <property type="entry name" value="DUF8186_C"/>
    <property type="match status" value="1"/>
</dbReference>
<dbReference type="InterPro" id="IPR058499">
    <property type="entry name" value="DUF8186"/>
</dbReference>
<dbReference type="PATRIC" id="fig|1227481.4.peg.6"/>
<keyword evidence="5" id="KW-1185">Reference proteome</keyword>
<gene>
    <name evidence="4" type="ORF">C467_00032</name>
</gene>
<name>M0FQF9_9EURY</name>
<dbReference type="OrthoDB" id="311765at2157"/>
<dbReference type="InterPro" id="IPR058911">
    <property type="entry name" value="DUF8186_C"/>
</dbReference>
<feature type="domain" description="DUF8186" evidence="2">
    <location>
        <begin position="267"/>
        <end position="418"/>
    </location>
</feature>
<dbReference type="RefSeq" id="WP_008580509.1">
    <property type="nucleotide sequence ID" value="NZ_AOJO01000003.1"/>
</dbReference>
<comment type="caution">
    <text evidence="4">The sequence shown here is derived from an EMBL/GenBank/DDBJ whole genome shotgun (WGS) entry which is preliminary data.</text>
</comment>
<sequence length="577" mass="63529">MNHRELSVLMAGLLATSLVTGIVAADPPRPGTEGNGLTENESATLWSRDADNYISQEEYRQRYGENRSAVHQVANGTDVTFKRPPATAATWTRNDFEDLNAGGPDTSVHPPHADLEDGVFIEDAHATIFAVQPSTRGHLESGETPLYIAPNGTMRGFVDYRVRVPNGSSSGNTTISWSLTEHEIEEVRLKKDGETIAERDGAHTPALDYQIEDDWSANLTLEAEISVRLKKTVRTDLGDRTDVDVTYRTETRNVSDSIAVEIYDLSAYPYYAEYPNGDAGVAIFQSRPWQGYTLTDDGEARVRGIWRFYTARNTNWDTLVRSNRTASATVQSDAIPVYVHAYPSRIGPRAEPVRDGPELIETWGTDRPSPVGTIGGNINIDIVNQSYTTTYGVAVRAETVDREALHVAGIVRGVNASIAEPDAGSERQLRRSNLTVEVIQQNQSQATVRVELRDNQTGAPIALDDSRQYPIGGTTRNGYITVADQRVETNASGVAIVTIDEPGIYTARYHPGSCLGQDPAYVSDTATARWNPLGTIDGWFALVFEVGWQLLPFFVMFYAGKRLLRMLGPEDIFGQKP</sequence>
<evidence type="ECO:0000259" key="3">
    <source>
        <dbReference type="Pfam" id="PF26591"/>
    </source>
</evidence>
<feature type="domain" description="DUF8186" evidence="3">
    <location>
        <begin position="429"/>
        <end position="527"/>
    </location>
</feature>
<reference evidence="4 5" key="1">
    <citation type="journal article" date="2014" name="PLoS Genet.">
        <title>Phylogenetically driven sequencing of extremely halophilic archaea reveals strategies for static and dynamic osmo-response.</title>
        <authorList>
            <person name="Becker E.A."/>
            <person name="Seitzer P.M."/>
            <person name="Tritt A."/>
            <person name="Larsen D."/>
            <person name="Krusor M."/>
            <person name="Yao A.I."/>
            <person name="Wu D."/>
            <person name="Madern D."/>
            <person name="Eisen J.A."/>
            <person name="Darling A.E."/>
            <person name="Facciotti M.T."/>
        </authorList>
    </citation>
    <scope>NUCLEOTIDE SEQUENCE [LARGE SCALE GENOMIC DNA]</scope>
    <source>
        <strain evidence="4 5">ATCC 700873</strain>
    </source>
</reference>
<dbReference type="GeneID" id="72715035"/>
<accession>M0FQF9</accession>
<dbReference type="AlphaFoldDB" id="M0FQF9"/>
<feature type="domain" description="DUF8186" evidence="1">
    <location>
        <begin position="97"/>
        <end position="263"/>
    </location>
</feature>
<dbReference type="EMBL" id="AOJO01000003">
    <property type="protein sequence ID" value="ELZ62205.1"/>
    <property type="molecule type" value="Genomic_DNA"/>
</dbReference>
<dbReference type="Pfam" id="PF26590">
    <property type="entry name" value="DUF8186_M"/>
    <property type="match status" value="1"/>
</dbReference>
<dbReference type="Pfam" id="PF26589">
    <property type="entry name" value="DUF8186"/>
    <property type="match status" value="1"/>
</dbReference>
<dbReference type="STRING" id="1227481.C467_00032"/>
<evidence type="ECO:0000313" key="4">
    <source>
        <dbReference type="EMBL" id="ELZ62205.1"/>
    </source>
</evidence>
<protein>
    <recommendedName>
        <fullName evidence="6">Secreted glycoprotein</fullName>
    </recommendedName>
</protein>
<proteinExistence type="predicted"/>
<dbReference type="InterPro" id="IPR058910">
    <property type="entry name" value="DUF8186_M"/>
</dbReference>
<evidence type="ECO:0000259" key="1">
    <source>
        <dbReference type="Pfam" id="PF26589"/>
    </source>
</evidence>
<evidence type="ECO:0000313" key="5">
    <source>
        <dbReference type="Proteomes" id="UP000011689"/>
    </source>
</evidence>
<dbReference type="Proteomes" id="UP000011689">
    <property type="component" value="Unassembled WGS sequence"/>
</dbReference>
<organism evidence="4 5">
    <name type="scientific">Halorubrum hochstenium ATCC 700873</name>
    <dbReference type="NCBI Taxonomy" id="1227481"/>
    <lineage>
        <taxon>Archaea</taxon>
        <taxon>Methanobacteriati</taxon>
        <taxon>Methanobacteriota</taxon>
        <taxon>Stenosarchaea group</taxon>
        <taxon>Halobacteria</taxon>
        <taxon>Halobacteriales</taxon>
        <taxon>Haloferacaceae</taxon>
        <taxon>Halorubrum</taxon>
    </lineage>
</organism>
<evidence type="ECO:0000259" key="2">
    <source>
        <dbReference type="Pfam" id="PF26590"/>
    </source>
</evidence>
<evidence type="ECO:0008006" key="6">
    <source>
        <dbReference type="Google" id="ProtNLM"/>
    </source>
</evidence>